<sequence>MIRAGLVDEFRLLVSPIMLGGGHSHFPNGVRVPLQLLADRRFGNGVVFVRYRAEP</sequence>
<feature type="domain" description="Bacterial bifunctional deaminase-reductase C-terminal" evidence="1">
    <location>
        <begin position="1"/>
        <end position="48"/>
    </location>
</feature>
<dbReference type="AlphaFoldDB" id="A0AAQ2C8I8"/>
<protein>
    <recommendedName>
        <fullName evidence="1">Bacterial bifunctional deaminase-reductase C-terminal domain-containing protein</fullName>
    </recommendedName>
</protein>
<dbReference type="Pfam" id="PF01872">
    <property type="entry name" value="RibD_C"/>
    <property type="match status" value="1"/>
</dbReference>
<dbReference type="GO" id="GO:0008703">
    <property type="term" value="F:5-amino-6-(5-phosphoribosylamino)uracil reductase activity"/>
    <property type="evidence" value="ECO:0007669"/>
    <property type="project" value="InterPro"/>
</dbReference>
<evidence type="ECO:0000259" key="1">
    <source>
        <dbReference type="Pfam" id="PF01872"/>
    </source>
</evidence>
<dbReference type="EMBL" id="SOFY01000011">
    <property type="protein sequence ID" value="TFC52143.1"/>
    <property type="molecule type" value="Genomic_DNA"/>
</dbReference>
<comment type="caution">
    <text evidence="2">The sequence shown here is derived from an EMBL/GenBank/DDBJ whole genome shotgun (WGS) entry which is preliminary data.</text>
</comment>
<dbReference type="SUPFAM" id="SSF53597">
    <property type="entry name" value="Dihydrofolate reductase-like"/>
    <property type="match status" value="1"/>
</dbReference>
<evidence type="ECO:0000313" key="3">
    <source>
        <dbReference type="Proteomes" id="UP000297403"/>
    </source>
</evidence>
<reference evidence="2 3" key="1">
    <citation type="submission" date="2019-03" db="EMBL/GenBank/DDBJ databases">
        <title>Genomics of glacier-inhabiting Cryobacterium strains.</title>
        <authorList>
            <person name="Liu Q."/>
            <person name="Xin Y.-H."/>
        </authorList>
    </citation>
    <scope>NUCLEOTIDE SEQUENCE [LARGE SCALE GENOMIC DNA]</scope>
    <source>
        <strain evidence="3">TMT1-22</strain>
    </source>
</reference>
<dbReference type="InterPro" id="IPR002734">
    <property type="entry name" value="RibDG_C"/>
</dbReference>
<proteinExistence type="predicted"/>
<dbReference type="Gene3D" id="3.40.430.10">
    <property type="entry name" value="Dihydrofolate Reductase, subunit A"/>
    <property type="match status" value="1"/>
</dbReference>
<evidence type="ECO:0000313" key="2">
    <source>
        <dbReference type="EMBL" id="TFC52143.1"/>
    </source>
</evidence>
<name>A0AAQ2C8I8_9MICO</name>
<accession>A0AAQ2C8I8</accession>
<keyword evidence="3" id="KW-1185">Reference proteome</keyword>
<dbReference type="GO" id="GO:0009231">
    <property type="term" value="P:riboflavin biosynthetic process"/>
    <property type="evidence" value="ECO:0007669"/>
    <property type="project" value="InterPro"/>
</dbReference>
<dbReference type="Proteomes" id="UP000297403">
    <property type="component" value="Unassembled WGS sequence"/>
</dbReference>
<organism evidence="2 3">
    <name type="scientific">Cryobacterium shii</name>
    <dbReference type="NCBI Taxonomy" id="1259235"/>
    <lineage>
        <taxon>Bacteria</taxon>
        <taxon>Bacillati</taxon>
        <taxon>Actinomycetota</taxon>
        <taxon>Actinomycetes</taxon>
        <taxon>Micrococcales</taxon>
        <taxon>Microbacteriaceae</taxon>
        <taxon>Cryobacterium</taxon>
    </lineage>
</organism>
<gene>
    <name evidence="2" type="ORF">E3O49_02380</name>
</gene>
<dbReference type="InterPro" id="IPR024072">
    <property type="entry name" value="DHFR-like_dom_sf"/>
</dbReference>